<sequence>MNVALATSISCDPTRKVGGVTLGDEFLMVHVDIALAKSEDLMRPYKGYHIVGHAIGLDIAWAAIYVCCYF</sequence>
<reference evidence="2" key="3">
    <citation type="submission" date="2015-04" db="UniProtKB">
        <authorList>
            <consortium name="EnsemblPlants"/>
        </authorList>
    </citation>
    <scope>IDENTIFICATION</scope>
</reference>
<evidence type="ECO:0000259" key="1">
    <source>
        <dbReference type="Pfam" id="PF03017"/>
    </source>
</evidence>
<proteinExistence type="predicted"/>
<dbReference type="Pfam" id="PF03017">
    <property type="entry name" value="Transposase_23"/>
    <property type="match status" value="1"/>
</dbReference>
<evidence type="ECO:0000313" key="3">
    <source>
        <dbReference type="Proteomes" id="UP000032180"/>
    </source>
</evidence>
<feature type="domain" description="Transposase Tnp1/En/Spm-like" evidence="1">
    <location>
        <begin position="2"/>
        <end position="54"/>
    </location>
</feature>
<reference evidence="2 3" key="1">
    <citation type="submission" date="2012-08" db="EMBL/GenBank/DDBJ databases">
        <title>Oryza genome evolution.</title>
        <authorList>
            <person name="Wing R.A."/>
        </authorList>
    </citation>
    <scope>NUCLEOTIDE SEQUENCE</scope>
</reference>
<dbReference type="Proteomes" id="UP000032180">
    <property type="component" value="Chromosome 8"/>
</dbReference>
<dbReference type="EnsemblPlants" id="LPERR08G07910.1">
    <property type="protein sequence ID" value="LPERR08G07910.1"/>
    <property type="gene ID" value="LPERR08G07910"/>
</dbReference>
<dbReference type="Gramene" id="LPERR08G07910.1">
    <property type="protein sequence ID" value="LPERR08G07910.1"/>
    <property type="gene ID" value="LPERR08G07910"/>
</dbReference>
<protein>
    <recommendedName>
        <fullName evidence="1">Transposase Tnp1/En/Spm-like domain-containing protein</fullName>
    </recommendedName>
</protein>
<organism evidence="2 3">
    <name type="scientific">Leersia perrieri</name>
    <dbReference type="NCBI Taxonomy" id="77586"/>
    <lineage>
        <taxon>Eukaryota</taxon>
        <taxon>Viridiplantae</taxon>
        <taxon>Streptophyta</taxon>
        <taxon>Embryophyta</taxon>
        <taxon>Tracheophyta</taxon>
        <taxon>Spermatophyta</taxon>
        <taxon>Magnoliopsida</taxon>
        <taxon>Liliopsida</taxon>
        <taxon>Poales</taxon>
        <taxon>Poaceae</taxon>
        <taxon>BOP clade</taxon>
        <taxon>Oryzoideae</taxon>
        <taxon>Oryzeae</taxon>
        <taxon>Oryzinae</taxon>
        <taxon>Leersia</taxon>
    </lineage>
</organism>
<reference evidence="3" key="2">
    <citation type="submission" date="2013-12" db="EMBL/GenBank/DDBJ databases">
        <authorList>
            <person name="Yu Y."/>
            <person name="Lee S."/>
            <person name="de Baynast K."/>
            <person name="Wissotski M."/>
            <person name="Liu L."/>
            <person name="Talag J."/>
            <person name="Goicoechea J."/>
            <person name="Angelova A."/>
            <person name="Jetty R."/>
            <person name="Kudrna D."/>
            <person name="Golser W."/>
            <person name="Rivera L."/>
            <person name="Zhang J."/>
            <person name="Wing R."/>
        </authorList>
    </citation>
    <scope>NUCLEOTIDE SEQUENCE</scope>
</reference>
<keyword evidence="3" id="KW-1185">Reference proteome</keyword>
<dbReference type="InterPro" id="IPR004264">
    <property type="entry name" value="Transposase_23"/>
</dbReference>
<name>A0A0D9X692_9ORYZ</name>
<accession>A0A0D9X692</accession>
<dbReference type="AlphaFoldDB" id="A0A0D9X692"/>
<dbReference type="HOGENOM" id="CLU_2761459_0_0_1"/>
<evidence type="ECO:0000313" key="2">
    <source>
        <dbReference type="EnsemblPlants" id="LPERR08G07910.1"/>
    </source>
</evidence>